<keyword evidence="2" id="KW-1133">Transmembrane helix</keyword>
<dbReference type="Gene3D" id="3.40.50.720">
    <property type="entry name" value="NAD(P)-binding Rossmann-like Domain"/>
    <property type="match status" value="1"/>
</dbReference>
<evidence type="ECO:0000259" key="4">
    <source>
        <dbReference type="Pfam" id="PF08338"/>
    </source>
</evidence>
<keyword evidence="2" id="KW-0472">Membrane</keyword>
<dbReference type="EMBL" id="JABXWT010000001">
    <property type="protein sequence ID" value="NVO54184.1"/>
    <property type="molecule type" value="Genomic_DNA"/>
</dbReference>
<comment type="similarity">
    <text evidence="1">Belongs to the NAD(P)-dependent epimerase/dehydratase family. SDR39U1 subfamily.</text>
</comment>
<dbReference type="InterPro" id="IPR013549">
    <property type="entry name" value="DUF1731"/>
</dbReference>
<keyword evidence="6" id="KW-1185">Reference proteome</keyword>
<dbReference type="Pfam" id="PF01370">
    <property type="entry name" value="Epimerase"/>
    <property type="match status" value="1"/>
</dbReference>
<feature type="domain" description="NAD-dependent epimerase/dehydratase" evidence="3">
    <location>
        <begin position="185"/>
        <end position="397"/>
    </location>
</feature>
<dbReference type="RefSeq" id="WP_176861142.1">
    <property type="nucleotide sequence ID" value="NZ_JABXWT010000001.1"/>
</dbReference>
<dbReference type="SUPFAM" id="SSF51735">
    <property type="entry name" value="NAD(P)-binding Rossmann-fold domains"/>
    <property type="match status" value="1"/>
</dbReference>
<proteinExistence type="inferred from homology"/>
<dbReference type="CDD" id="cd05242">
    <property type="entry name" value="SDR_a8"/>
    <property type="match status" value="1"/>
</dbReference>
<evidence type="ECO:0000313" key="6">
    <source>
        <dbReference type="Proteomes" id="UP000630805"/>
    </source>
</evidence>
<dbReference type="InterPro" id="IPR036291">
    <property type="entry name" value="NAD(P)-bd_dom_sf"/>
</dbReference>
<comment type="caution">
    <text evidence="5">The sequence shown here is derived from an EMBL/GenBank/DDBJ whole genome shotgun (WGS) entry which is preliminary data.</text>
</comment>
<evidence type="ECO:0000259" key="3">
    <source>
        <dbReference type="Pfam" id="PF01370"/>
    </source>
</evidence>
<feature type="transmembrane region" description="Helical" evidence="2">
    <location>
        <begin position="44"/>
        <end position="61"/>
    </location>
</feature>
<dbReference type="InterPro" id="IPR001509">
    <property type="entry name" value="Epimerase_deHydtase"/>
</dbReference>
<feature type="transmembrane region" description="Helical" evidence="2">
    <location>
        <begin position="6"/>
        <end position="23"/>
    </location>
</feature>
<organism evidence="5 6">
    <name type="scientific">Ruegeria haliotis</name>
    <dbReference type="NCBI Taxonomy" id="2747601"/>
    <lineage>
        <taxon>Bacteria</taxon>
        <taxon>Pseudomonadati</taxon>
        <taxon>Pseudomonadota</taxon>
        <taxon>Alphaproteobacteria</taxon>
        <taxon>Rhodobacterales</taxon>
        <taxon>Roseobacteraceae</taxon>
        <taxon>Ruegeria</taxon>
    </lineage>
</organism>
<feature type="transmembrane region" description="Helical" evidence="2">
    <location>
        <begin position="105"/>
        <end position="124"/>
    </location>
</feature>
<sequence>MDNPLLWILISIQVFMGAFDTLVHHEGTERLAWRPSQKTELRLHSIRNFFYTVIFLCFAWLEPHGAFTIALTAILGLEVLITLWDFVEEDMTRTLPGSERINHTLLALNYGAILALAVPYLWVWSALPTALVPVSYGWWSVMATLSAVGVGLFSARDLLAANRSERLTTGNPATLVAQLEPRQRILVTGGTGFIGQRLVQALVAGGHYVTVITRDPRKADTLTHPVRIITSLRQIHSADRFDAIVNLAGEPVANGLWTAQKRARIIESRVETTKALDALVQRLDHKPACLINGSAVGWYGLRQDEKLTEASTPCPAFVHQICEAWEQSANKIAEQGVRVVILRIGLVLSAEGGMLARLLTPFEFCGGGILGNGQQWMPWIERDDLVRIIAFTLARHDITGPVNATAPEPVRNVDFTQALAQALNRPAFLRFPERLLARLLGDMGRETMLGGQCVLPTLLQRRGFVFAHPKLAPALRVITGARSCTSERKAQERRA</sequence>
<evidence type="ECO:0000256" key="1">
    <source>
        <dbReference type="ARBA" id="ARBA00009353"/>
    </source>
</evidence>
<name>A0ABX2PM54_9RHOB</name>
<evidence type="ECO:0000313" key="5">
    <source>
        <dbReference type="EMBL" id="NVO54184.1"/>
    </source>
</evidence>
<reference evidence="5 6" key="1">
    <citation type="submission" date="2020-06" db="EMBL/GenBank/DDBJ databases">
        <authorList>
            <person name="Cao W.R."/>
        </authorList>
    </citation>
    <scope>NUCLEOTIDE SEQUENCE [LARGE SCALE GENOMIC DNA]</scope>
    <source>
        <strain evidence="5 6">B1Z28</strain>
    </source>
</reference>
<dbReference type="NCBIfam" id="TIGR01777">
    <property type="entry name" value="yfcH"/>
    <property type="match status" value="1"/>
</dbReference>
<dbReference type="Pfam" id="PF08338">
    <property type="entry name" value="DUF1731"/>
    <property type="match status" value="1"/>
</dbReference>
<dbReference type="PANTHER" id="PTHR11092:SF0">
    <property type="entry name" value="EPIMERASE FAMILY PROTEIN SDR39U1"/>
    <property type="match status" value="1"/>
</dbReference>
<protein>
    <submittedName>
        <fullName evidence="5">TIGR01777 family protein</fullName>
    </submittedName>
</protein>
<accession>A0ABX2PM54</accession>
<dbReference type="PANTHER" id="PTHR11092">
    <property type="entry name" value="SUGAR NUCLEOTIDE EPIMERASE RELATED"/>
    <property type="match status" value="1"/>
</dbReference>
<feature type="transmembrane region" description="Helical" evidence="2">
    <location>
        <begin position="136"/>
        <end position="155"/>
    </location>
</feature>
<evidence type="ECO:0000256" key="2">
    <source>
        <dbReference type="SAM" id="Phobius"/>
    </source>
</evidence>
<gene>
    <name evidence="5" type="ORF">HW561_00060</name>
</gene>
<feature type="transmembrane region" description="Helical" evidence="2">
    <location>
        <begin position="67"/>
        <end position="84"/>
    </location>
</feature>
<feature type="domain" description="DUF1731" evidence="4">
    <location>
        <begin position="432"/>
        <end position="476"/>
    </location>
</feature>
<dbReference type="InterPro" id="IPR010099">
    <property type="entry name" value="SDR39U1"/>
</dbReference>
<dbReference type="Proteomes" id="UP000630805">
    <property type="component" value="Unassembled WGS sequence"/>
</dbReference>
<keyword evidence="2" id="KW-0812">Transmembrane</keyword>